<keyword evidence="3" id="KW-1185">Reference proteome</keyword>
<accession>A0A1Q3CD90</accession>
<protein>
    <submittedName>
        <fullName evidence="2">Zf-RVT domain-containing protein</fullName>
    </submittedName>
</protein>
<evidence type="ECO:0000313" key="2">
    <source>
        <dbReference type="EMBL" id="GAV78051.1"/>
    </source>
</evidence>
<dbReference type="InParanoid" id="A0A1Q3CD90"/>
<name>A0A1Q3CD90_CEPFO</name>
<comment type="caution">
    <text evidence="2">The sequence shown here is derived from an EMBL/GenBank/DDBJ whole genome shotgun (WGS) entry which is preliminary data.</text>
</comment>
<dbReference type="AlphaFoldDB" id="A0A1Q3CD90"/>
<dbReference type="EMBL" id="BDDD01001733">
    <property type="protein sequence ID" value="GAV78051.1"/>
    <property type="molecule type" value="Genomic_DNA"/>
</dbReference>
<gene>
    <name evidence="2" type="ORF">CFOL_v3_21519</name>
</gene>
<dbReference type="InterPro" id="IPR026960">
    <property type="entry name" value="RVT-Znf"/>
</dbReference>
<evidence type="ECO:0000259" key="1">
    <source>
        <dbReference type="Pfam" id="PF13966"/>
    </source>
</evidence>
<proteinExistence type="predicted"/>
<sequence length="193" mass="21936">MTWALVVPSPSCLILGYSHRGYGNRVIYDSGLPSNATVNTVINGGRWDWPYRSWELIEINSLCANINIRAGPDKIHWIETSKTYSCKSAWDKFRTHSPHVPWHGIVWFSNNIPKHGFCLWTTGHRAHKTLDRLKRYGVVRSSRCVFAVDSKRAMITFSSLVNSLIPYGQKFCCCAMFPGPPSHGNVSRTILPW</sequence>
<evidence type="ECO:0000313" key="3">
    <source>
        <dbReference type="Proteomes" id="UP000187406"/>
    </source>
</evidence>
<dbReference type="OrthoDB" id="1725759at2759"/>
<dbReference type="Pfam" id="PF13966">
    <property type="entry name" value="zf-RVT"/>
    <property type="match status" value="1"/>
</dbReference>
<organism evidence="2 3">
    <name type="scientific">Cephalotus follicularis</name>
    <name type="common">Albany pitcher plant</name>
    <dbReference type="NCBI Taxonomy" id="3775"/>
    <lineage>
        <taxon>Eukaryota</taxon>
        <taxon>Viridiplantae</taxon>
        <taxon>Streptophyta</taxon>
        <taxon>Embryophyta</taxon>
        <taxon>Tracheophyta</taxon>
        <taxon>Spermatophyta</taxon>
        <taxon>Magnoliopsida</taxon>
        <taxon>eudicotyledons</taxon>
        <taxon>Gunneridae</taxon>
        <taxon>Pentapetalae</taxon>
        <taxon>rosids</taxon>
        <taxon>fabids</taxon>
        <taxon>Oxalidales</taxon>
        <taxon>Cephalotaceae</taxon>
        <taxon>Cephalotus</taxon>
    </lineage>
</organism>
<feature type="domain" description="Reverse transcriptase zinc-binding" evidence="1">
    <location>
        <begin position="84"/>
        <end position="146"/>
    </location>
</feature>
<reference evidence="3" key="1">
    <citation type="submission" date="2016-04" db="EMBL/GenBank/DDBJ databases">
        <title>Cephalotus genome sequencing.</title>
        <authorList>
            <person name="Fukushima K."/>
            <person name="Hasebe M."/>
            <person name="Fang X."/>
        </authorList>
    </citation>
    <scope>NUCLEOTIDE SEQUENCE [LARGE SCALE GENOMIC DNA]</scope>
    <source>
        <strain evidence="3">cv. St1</strain>
    </source>
</reference>
<dbReference type="Proteomes" id="UP000187406">
    <property type="component" value="Unassembled WGS sequence"/>
</dbReference>